<reference evidence="3" key="1">
    <citation type="submission" date="2024-07" db="EMBL/GenBank/DDBJ databases">
        <title>Two chromosome-level genome assemblies of Korean endemic species Abeliophyllum distichum and Forsythia ovata (Oleaceae).</title>
        <authorList>
            <person name="Jang H."/>
        </authorList>
    </citation>
    <scope>NUCLEOTIDE SEQUENCE [LARGE SCALE GENOMIC DNA]</scope>
</reference>
<dbReference type="EMBL" id="JBFOLJ010000011">
    <property type="protein sequence ID" value="KAL2495202.1"/>
    <property type="molecule type" value="Genomic_DNA"/>
</dbReference>
<dbReference type="InterPro" id="IPR050317">
    <property type="entry name" value="Plant_Fungal_Acyltransferase"/>
</dbReference>
<evidence type="ECO:0000313" key="2">
    <source>
        <dbReference type="EMBL" id="KAL2495202.1"/>
    </source>
</evidence>
<dbReference type="InterPro" id="IPR023213">
    <property type="entry name" value="CAT-like_dom_sf"/>
</dbReference>
<dbReference type="AlphaFoldDB" id="A0ABD1S5Z2"/>
<evidence type="ECO:0000256" key="1">
    <source>
        <dbReference type="ARBA" id="ARBA00009861"/>
    </source>
</evidence>
<dbReference type="Proteomes" id="UP001604277">
    <property type="component" value="Unassembled WGS sequence"/>
</dbReference>
<gene>
    <name evidence="2" type="ORF">Fot_38959</name>
</gene>
<dbReference type="Pfam" id="PF02458">
    <property type="entry name" value="Transferase"/>
    <property type="match status" value="1"/>
</dbReference>
<name>A0ABD1S5Z2_9LAMI</name>
<organism evidence="2 3">
    <name type="scientific">Forsythia ovata</name>
    <dbReference type="NCBI Taxonomy" id="205694"/>
    <lineage>
        <taxon>Eukaryota</taxon>
        <taxon>Viridiplantae</taxon>
        <taxon>Streptophyta</taxon>
        <taxon>Embryophyta</taxon>
        <taxon>Tracheophyta</taxon>
        <taxon>Spermatophyta</taxon>
        <taxon>Magnoliopsida</taxon>
        <taxon>eudicotyledons</taxon>
        <taxon>Gunneridae</taxon>
        <taxon>Pentapetalae</taxon>
        <taxon>asterids</taxon>
        <taxon>lamiids</taxon>
        <taxon>Lamiales</taxon>
        <taxon>Oleaceae</taxon>
        <taxon>Forsythieae</taxon>
        <taxon>Forsythia</taxon>
    </lineage>
</organism>
<dbReference type="Gene3D" id="3.30.559.10">
    <property type="entry name" value="Chloramphenicol acetyltransferase-like domain"/>
    <property type="match status" value="1"/>
</dbReference>
<comment type="similarity">
    <text evidence="1">Belongs to the plant acyltransferase family.</text>
</comment>
<keyword evidence="3" id="KW-1185">Reference proteome</keyword>
<comment type="caution">
    <text evidence="2">The sequence shown here is derived from an EMBL/GenBank/DDBJ whole genome shotgun (WGS) entry which is preliminary data.</text>
</comment>
<proteinExistence type="inferred from homology"/>
<sequence length="132" mass="14485">MVYHTMHLAGELVKNDAGEPELLCNNRGVDFVEALADVELKDLDFYNPDATVEGKLVPKRKQGPLAVQATQLKCGGLVVACTFSHQVADAYSANMFIVSWAEMALSKPLSQIPSFRTVTSFASTPLQLRPFR</sequence>
<dbReference type="PANTHER" id="PTHR31642">
    <property type="entry name" value="TRICHOTHECENE 3-O-ACETYLTRANSFERASE"/>
    <property type="match status" value="1"/>
</dbReference>
<accession>A0ABD1S5Z2</accession>
<dbReference type="PANTHER" id="PTHR31642:SF266">
    <property type="entry name" value="HXXXD-TYPE ACYL-TRANSFERASE FAMILY PROTEIN"/>
    <property type="match status" value="1"/>
</dbReference>
<protein>
    <submittedName>
        <fullName evidence="2">HXXXD-type acyl-transferase family protein</fullName>
    </submittedName>
</protein>
<evidence type="ECO:0000313" key="3">
    <source>
        <dbReference type="Proteomes" id="UP001604277"/>
    </source>
</evidence>